<evidence type="ECO:0000259" key="1">
    <source>
        <dbReference type="Pfam" id="PF00485"/>
    </source>
</evidence>
<evidence type="ECO:0000313" key="2">
    <source>
        <dbReference type="EMBL" id="BBD80718.1"/>
    </source>
</evidence>
<reference evidence="3" key="2">
    <citation type="submission" date="2018-06" db="EMBL/GenBank/DDBJ databases">
        <title>Genome sequence of Rhodanobacteraceae bacterium strain Dysh456.</title>
        <authorList>
            <person name="Fukui M."/>
        </authorList>
    </citation>
    <scope>NUCLEOTIDE SEQUENCE [LARGE SCALE GENOMIC DNA]</scope>
    <source>
        <strain evidence="3">Dysh456</strain>
    </source>
</reference>
<dbReference type="GO" id="GO:0005524">
    <property type="term" value="F:ATP binding"/>
    <property type="evidence" value="ECO:0007669"/>
    <property type="project" value="InterPro"/>
</dbReference>
<accession>A0A2Z6E872</accession>
<dbReference type="AlphaFoldDB" id="A0A2Z6E872"/>
<keyword evidence="2" id="KW-0808">Transferase</keyword>
<feature type="domain" description="Phosphoribulokinase/uridine kinase" evidence="1">
    <location>
        <begin position="23"/>
        <end position="207"/>
    </location>
</feature>
<dbReference type="OrthoDB" id="1550976at2"/>
<dbReference type="Pfam" id="PF00485">
    <property type="entry name" value="PRK"/>
    <property type="match status" value="1"/>
</dbReference>
<name>A0A2Z6E872_9GAMM</name>
<reference evidence="3" key="1">
    <citation type="submission" date="2018-04" db="EMBL/GenBank/DDBJ databases">
        <authorList>
            <person name="Watanabe M."/>
            <person name="Kojima H."/>
        </authorList>
    </citation>
    <scope>NUCLEOTIDE SEQUENCE [LARGE SCALE GENOMIC DNA]</scope>
    <source>
        <strain evidence="3">Dysh456</strain>
    </source>
</reference>
<gene>
    <name evidence="2" type="ORF">ALSL_2087</name>
</gene>
<dbReference type="InterPro" id="IPR006083">
    <property type="entry name" value="PRK/URK"/>
</dbReference>
<dbReference type="InterPro" id="IPR027417">
    <property type="entry name" value="P-loop_NTPase"/>
</dbReference>
<proteinExistence type="predicted"/>
<dbReference type="GO" id="GO:0016301">
    <property type="term" value="F:kinase activity"/>
    <property type="evidence" value="ECO:0007669"/>
    <property type="project" value="UniProtKB-KW"/>
</dbReference>
<dbReference type="Gene3D" id="3.40.50.300">
    <property type="entry name" value="P-loop containing nucleotide triphosphate hydrolases"/>
    <property type="match status" value="1"/>
</dbReference>
<dbReference type="Proteomes" id="UP000270530">
    <property type="component" value="Chromosome"/>
</dbReference>
<keyword evidence="3" id="KW-1185">Reference proteome</keyword>
<protein>
    <submittedName>
        <fullName evidence="2">Uridine kinase family protein</fullName>
    </submittedName>
</protein>
<dbReference type="PANTHER" id="PTHR10285">
    <property type="entry name" value="URIDINE KINASE"/>
    <property type="match status" value="1"/>
</dbReference>
<sequence>MNDPLPALAQRILTDAGARRRFIVAIAGPPAAGKSMLAEKLRQLLDQETGKACAAVFPLDGFHFDDCVLEARGQRNRKGAPFTFDVGGYAATLRRIRQGDEEVAIPIFDRSMELSRAGAAIIEPRHRIILTEGNYLLLDKAPWSTLRPLYDLCVLLKAPEDILHRRLTQRWLTHGKTLDAAENWIATNDLPNIRHVLAHSGQADVVFNAA</sequence>
<organism evidence="2 3">
    <name type="scientific">Aerosticca soli</name>
    <dbReference type="NCBI Taxonomy" id="2010829"/>
    <lineage>
        <taxon>Bacteria</taxon>
        <taxon>Pseudomonadati</taxon>
        <taxon>Pseudomonadota</taxon>
        <taxon>Gammaproteobacteria</taxon>
        <taxon>Lysobacterales</taxon>
        <taxon>Rhodanobacteraceae</taxon>
        <taxon>Aerosticca</taxon>
    </lineage>
</organism>
<dbReference type="KEGG" id="rbd:ALSL_2087"/>
<dbReference type="EMBL" id="AP018560">
    <property type="protein sequence ID" value="BBD80718.1"/>
    <property type="molecule type" value="Genomic_DNA"/>
</dbReference>
<evidence type="ECO:0000313" key="3">
    <source>
        <dbReference type="Proteomes" id="UP000270530"/>
    </source>
</evidence>
<dbReference type="NCBIfam" id="NF006746">
    <property type="entry name" value="PRK09270.1-5"/>
    <property type="match status" value="1"/>
</dbReference>
<keyword evidence="2" id="KW-0418">Kinase</keyword>
<dbReference type="RefSeq" id="WP_126538908.1">
    <property type="nucleotide sequence ID" value="NZ_AP018560.1"/>
</dbReference>
<dbReference type="SUPFAM" id="SSF52540">
    <property type="entry name" value="P-loop containing nucleoside triphosphate hydrolases"/>
    <property type="match status" value="1"/>
</dbReference>